<keyword evidence="4" id="KW-0067">ATP-binding</keyword>
<dbReference type="GO" id="GO:0005524">
    <property type="term" value="F:ATP binding"/>
    <property type="evidence" value="ECO:0007669"/>
    <property type="project" value="UniProtKB-KW"/>
</dbReference>
<feature type="compositionally biased region" description="Basic and acidic residues" evidence="5">
    <location>
        <begin position="360"/>
        <end position="373"/>
    </location>
</feature>
<evidence type="ECO:0000256" key="4">
    <source>
        <dbReference type="ARBA" id="ARBA00022840"/>
    </source>
</evidence>
<dbReference type="STRING" id="1890364.A0A2P6NKW6"/>
<dbReference type="GO" id="GO:0000407">
    <property type="term" value="C:phagophore assembly site"/>
    <property type="evidence" value="ECO:0007669"/>
    <property type="project" value="TreeGrafter"/>
</dbReference>
<evidence type="ECO:0000313" key="9">
    <source>
        <dbReference type="Proteomes" id="UP000241769"/>
    </source>
</evidence>
<keyword evidence="2" id="KW-0547">Nucleotide-binding</keyword>
<keyword evidence="3 8" id="KW-0418">Kinase</keyword>
<protein>
    <submittedName>
        <fullName evidence="8">Serine/threonine protein kinase</fullName>
    </submittedName>
</protein>
<feature type="compositionally biased region" description="Acidic residues" evidence="5">
    <location>
        <begin position="285"/>
        <end position="294"/>
    </location>
</feature>
<accession>A0A2P6NKW6</accession>
<evidence type="ECO:0000256" key="2">
    <source>
        <dbReference type="ARBA" id="ARBA00022741"/>
    </source>
</evidence>
<reference evidence="8 9" key="1">
    <citation type="journal article" date="2018" name="Genome Biol. Evol.">
        <title>Multiple Roots of Fruiting Body Formation in Amoebozoa.</title>
        <authorList>
            <person name="Hillmann F."/>
            <person name="Forbes G."/>
            <person name="Novohradska S."/>
            <person name="Ferling I."/>
            <person name="Riege K."/>
            <person name="Groth M."/>
            <person name="Westermann M."/>
            <person name="Marz M."/>
            <person name="Spaller T."/>
            <person name="Winckler T."/>
            <person name="Schaap P."/>
            <person name="Glockner G."/>
        </authorList>
    </citation>
    <scope>NUCLEOTIDE SEQUENCE [LARGE SCALE GENOMIC DNA]</scope>
    <source>
        <strain evidence="8 9">Jena</strain>
    </source>
</reference>
<dbReference type="GO" id="GO:0005829">
    <property type="term" value="C:cytosol"/>
    <property type="evidence" value="ECO:0007669"/>
    <property type="project" value="TreeGrafter"/>
</dbReference>
<dbReference type="InterPro" id="IPR045269">
    <property type="entry name" value="Atg1-like"/>
</dbReference>
<dbReference type="Proteomes" id="UP000241769">
    <property type="component" value="Unassembled WGS sequence"/>
</dbReference>
<evidence type="ECO:0000256" key="5">
    <source>
        <dbReference type="SAM" id="MobiDB-lite"/>
    </source>
</evidence>
<proteinExistence type="predicted"/>
<dbReference type="InParanoid" id="A0A2P6NKW6"/>
<dbReference type="Gene3D" id="1.10.510.10">
    <property type="entry name" value="Transferase(Phosphotransferase) domain 1"/>
    <property type="match status" value="1"/>
</dbReference>
<keyword evidence="9" id="KW-1185">Reference proteome</keyword>
<evidence type="ECO:0000259" key="7">
    <source>
        <dbReference type="PROSITE" id="PS50011"/>
    </source>
</evidence>
<dbReference type="PANTHER" id="PTHR24348">
    <property type="entry name" value="SERINE/THREONINE-PROTEIN KINASE UNC-51-RELATED"/>
    <property type="match status" value="1"/>
</dbReference>
<dbReference type="InterPro" id="IPR000719">
    <property type="entry name" value="Prot_kinase_dom"/>
</dbReference>
<feature type="compositionally biased region" description="Polar residues" evidence="5">
    <location>
        <begin position="297"/>
        <end position="310"/>
    </location>
</feature>
<dbReference type="GO" id="GO:0004674">
    <property type="term" value="F:protein serine/threonine kinase activity"/>
    <property type="evidence" value="ECO:0007669"/>
    <property type="project" value="UniProtKB-KW"/>
</dbReference>
<dbReference type="GO" id="GO:0010506">
    <property type="term" value="P:regulation of autophagy"/>
    <property type="evidence" value="ECO:0007669"/>
    <property type="project" value="InterPro"/>
</dbReference>
<feature type="compositionally biased region" description="Polar residues" evidence="5">
    <location>
        <begin position="147"/>
        <end position="157"/>
    </location>
</feature>
<keyword evidence="1" id="KW-0808">Transferase</keyword>
<dbReference type="Pfam" id="PF00069">
    <property type="entry name" value="Pkinase"/>
    <property type="match status" value="1"/>
</dbReference>
<feature type="region of interest" description="Disordered" evidence="5">
    <location>
        <begin position="226"/>
        <end position="379"/>
    </location>
</feature>
<dbReference type="GO" id="GO:0005776">
    <property type="term" value="C:autophagosome"/>
    <property type="evidence" value="ECO:0007669"/>
    <property type="project" value="TreeGrafter"/>
</dbReference>
<dbReference type="GO" id="GO:0016020">
    <property type="term" value="C:membrane"/>
    <property type="evidence" value="ECO:0007669"/>
    <property type="project" value="TreeGrafter"/>
</dbReference>
<dbReference type="InterPro" id="IPR011009">
    <property type="entry name" value="Kinase-like_dom_sf"/>
</dbReference>
<feature type="region of interest" description="Disordered" evidence="5">
    <location>
        <begin position="137"/>
        <end position="174"/>
    </location>
</feature>
<dbReference type="InterPro" id="IPR008266">
    <property type="entry name" value="Tyr_kinase_AS"/>
</dbReference>
<dbReference type="OrthoDB" id="4062651at2759"/>
<evidence type="ECO:0000256" key="6">
    <source>
        <dbReference type="SAM" id="Phobius"/>
    </source>
</evidence>
<evidence type="ECO:0000256" key="3">
    <source>
        <dbReference type="ARBA" id="ARBA00022777"/>
    </source>
</evidence>
<evidence type="ECO:0000313" key="8">
    <source>
        <dbReference type="EMBL" id="PRP84615.1"/>
    </source>
</evidence>
<gene>
    <name evidence="8" type="ORF">PROFUN_09288</name>
</gene>
<dbReference type="PROSITE" id="PS00109">
    <property type="entry name" value="PROTEIN_KINASE_TYR"/>
    <property type="match status" value="1"/>
</dbReference>
<feature type="compositionally biased region" description="Basic and acidic residues" evidence="5">
    <location>
        <begin position="226"/>
        <end position="239"/>
    </location>
</feature>
<organism evidence="8 9">
    <name type="scientific">Planoprotostelium fungivorum</name>
    <dbReference type="NCBI Taxonomy" id="1890364"/>
    <lineage>
        <taxon>Eukaryota</taxon>
        <taxon>Amoebozoa</taxon>
        <taxon>Evosea</taxon>
        <taxon>Variosea</taxon>
        <taxon>Cavosteliida</taxon>
        <taxon>Cavosteliaceae</taxon>
        <taxon>Planoprotostelium</taxon>
    </lineage>
</organism>
<dbReference type="PANTHER" id="PTHR24348:SF22">
    <property type="entry name" value="NON-SPECIFIC SERINE_THREONINE PROTEIN KINASE"/>
    <property type="match status" value="1"/>
</dbReference>
<comment type="caution">
    <text evidence="8">The sequence shown here is derived from an EMBL/GenBank/DDBJ whole genome shotgun (WGS) entry which is preliminary data.</text>
</comment>
<keyword evidence="8" id="KW-0723">Serine/threonine-protein kinase</keyword>
<keyword evidence="6" id="KW-1133">Transmembrane helix</keyword>
<dbReference type="GO" id="GO:0000045">
    <property type="term" value="P:autophagosome assembly"/>
    <property type="evidence" value="ECO:0007669"/>
    <property type="project" value="TreeGrafter"/>
</dbReference>
<dbReference type="EMBL" id="MDYQ01000060">
    <property type="protein sequence ID" value="PRP84615.1"/>
    <property type="molecule type" value="Genomic_DNA"/>
</dbReference>
<dbReference type="AlphaFoldDB" id="A0A2P6NKW6"/>
<dbReference type="SUPFAM" id="SSF56112">
    <property type="entry name" value="Protein kinase-like (PK-like)"/>
    <property type="match status" value="1"/>
</dbReference>
<evidence type="ECO:0000256" key="1">
    <source>
        <dbReference type="ARBA" id="ARBA00022679"/>
    </source>
</evidence>
<feature type="transmembrane region" description="Helical" evidence="6">
    <location>
        <begin position="66"/>
        <end position="87"/>
    </location>
</feature>
<keyword evidence="6" id="KW-0472">Membrane</keyword>
<name>A0A2P6NKW6_9EUKA</name>
<feature type="domain" description="Protein kinase" evidence="7">
    <location>
        <begin position="484"/>
        <end position="727"/>
    </location>
</feature>
<dbReference type="PROSITE" id="PS50011">
    <property type="entry name" value="PROTEIN_KINASE_DOM"/>
    <property type="match status" value="1"/>
</dbReference>
<keyword evidence="6" id="KW-0812">Transmembrane</keyword>
<sequence length="732" mass="82774">MRSPLRLSDMNRQKPVDMCFVSSLRSTRSDFKLIVDPLRDEASSITTKCGGNLGNSLEKAKKKAKLSIGFTIFINHYFIVYLMVFSLELLGVRISSAIKSNEATASDASTEQVVEAKSTLLEASLEDGNAMIPDQAQDEPVRAEAQGDSSLVSSKDMQNTEDHDHMVPTPESSHALQIELKRTEDMFDFVTRLFLTEKEGHAQTRLMLSDMTARYEALSKLLEEHLQAAKSQEEREKPHQQLIEQPSSDLDSSHIELHANETLTNETLEVPTTEDLPPAHIVDGDNSEAQEVDSCEAQPTLTSPDSQAQGNEERDVIEEEPREDEAPPEREEVEPTDSVPIQEQPEIECDSIHPAPDLEAANKNHSEEEHPEGSSDESIILEEPPSKDFDIRHVKTDNVLIKTESEHLHYLVMDGKEVAKIENTLNIWTIESMKVQGYTLLCQREVVHCDVLTSHTAYIIVDEKRKERGRVNMGRVEWTEGINYKFRKVIARGGYAIIVEGWQSDRVYAIKLDRSGISMDMSKTEVSRAGVISTKEVFSIRDITEKEDDIMVSVMERADCTLDHFIRERSSTFRIQQVMQQLAEAVQGIHKGKVIHLDLRSSNVLMVRGKPKIADWGLARYIFEEWIYAGSGTTTYSAPEILLREDEGKASEVYSLACIFYEILLGVTMEEIPERTMRQEKTFNDAIQESLKKVNDYGMILLLGRMMSRQPRSRPSIDSVVDKLEELRGNTK</sequence>